<dbReference type="RefSeq" id="WP_146806795.1">
    <property type="nucleotide sequence ID" value="NZ_BJUA01000010.1"/>
</dbReference>
<keyword evidence="2" id="KW-0472">Membrane</keyword>
<feature type="region of interest" description="Disordered" evidence="1">
    <location>
        <begin position="1"/>
        <end position="28"/>
    </location>
</feature>
<feature type="domain" description="Thioredoxin-like fold" evidence="3">
    <location>
        <begin position="114"/>
        <end position="281"/>
    </location>
</feature>
<dbReference type="OrthoDB" id="117402at2"/>
<evidence type="ECO:0000259" key="3">
    <source>
        <dbReference type="Pfam" id="PF13462"/>
    </source>
</evidence>
<dbReference type="EMBL" id="BJUA01000010">
    <property type="protein sequence ID" value="GEK18538.1"/>
    <property type="molecule type" value="Genomic_DNA"/>
</dbReference>
<keyword evidence="5" id="KW-1185">Reference proteome</keyword>
<dbReference type="Pfam" id="PF13462">
    <property type="entry name" value="Thioredoxin_4"/>
    <property type="match status" value="1"/>
</dbReference>
<keyword evidence="2" id="KW-0812">Transmembrane</keyword>
<organism evidence="4 5">
    <name type="scientific">Cellulomonas persica</name>
    <dbReference type="NCBI Taxonomy" id="76861"/>
    <lineage>
        <taxon>Bacteria</taxon>
        <taxon>Bacillati</taxon>
        <taxon>Actinomycetota</taxon>
        <taxon>Actinomycetes</taxon>
        <taxon>Micrococcales</taxon>
        <taxon>Cellulomonadaceae</taxon>
        <taxon>Cellulomonas</taxon>
    </lineage>
</organism>
<dbReference type="InterPro" id="IPR036249">
    <property type="entry name" value="Thioredoxin-like_sf"/>
</dbReference>
<reference evidence="4 5" key="1">
    <citation type="submission" date="2019-07" db="EMBL/GenBank/DDBJ databases">
        <title>Whole genome shotgun sequence of Cellulomonas persica NBRC 101101.</title>
        <authorList>
            <person name="Hosoyama A."/>
            <person name="Uohara A."/>
            <person name="Ohji S."/>
            <person name="Ichikawa N."/>
        </authorList>
    </citation>
    <scope>NUCLEOTIDE SEQUENCE [LARGE SCALE GENOMIC DNA]</scope>
    <source>
        <strain evidence="4 5">NBRC 101101</strain>
    </source>
</reference>
<name>A0A510UV49_9CELL</name>
<dbReference type="Proteomes" id="UP000321386">
    <property type="component" value="Unassembled WGS sequence"/>
</dbReference>
<dbReference type="CDD" id="cd02972">
    <property type="entry name" value="DsbA_family"/>
    <property type="match status" value="1"/>
</dbReference>
<comment type="caution">
    <text evidence="4">The sequence shown here is derived from an EMBL/GenBank/DDBJ whole genome shotgun (WGS) entry which is preliminary data.</text>
</comment>
<dbReference type="InterPro" id="IPR012336">
    <property type="entry name" value="Thioredoxin-like_fold"/>
</dbReference>
<evidence type="ECO:0000256" key="2">
    <source>
        <dbReference type="SAM" id="Phobius"/>
    </source>
</evidence>
<dbReference type="AlphaFoldDB" id="A0A510UV49"/>
<sequence>MPTNDPKPTKAQRRDEARAKALQMRQQQERKAKRTKLLSAGLLLLVIIAVAVVVGITIKGNADREARYGSVVYGGSSSQVVAPLLEDVTAPSTANDKGGIPISAAGVGKSNPDDVNVTIYFDFMCPYCGMFDAANAADLVALAAEDGVTIEYRPISFLDSQSKGTSYSTRAANAAAIVADKAPEQFAAFVTAMFENQPKEGTAGPTDEEIADIAVEVGVPQDVADTFDDTVDGTYEVGEEKEQRTGTWRTFAEWVSAATHQMQLDRGKVGTPTVTIDGEDWPGAEGDNSLLYQQGPLKEAVEAAVAAKG</sequence>
<evidence type="ECO:0000256" key="1">
    <source>
        <dbReference type="SAM" id="MobiDB-lite"/>
    </source>
</evidence>
<evidence type="ECO:0000313" key="4">
    <source>
        <dbReference type="EMBL" id="GEK18538.1"/>
    </source>
</evidence>
<gene>
    <name evidence="4" type="ORF">CPE01_22710</name>
</gene>
<accession>A0A510UV49</accession>
<keyword evidence="2" id="KW-1133">Transmembrane helix</keyword>
<feature type="transmembrane region" description="Helical" evidence="2">
    <location>
        <begin position="37"/>
        <end position="58"/>
    </location>
</feature>
<dbReference type="SUPFAM" id="SSF52833">
    <property type="entry name" value="Thioredoxin-like"/>
    <property type="match status" value="1"/>
</dbReference>
<evidence type="ECO:0000313" key="5">
    <source>
        <dbReference type="Proteomes" id="UP000321386"/>
    </source>
</evidence>
<proteinExistence type="predicted"/>
<protein>
    <recommendedName>
        <fullName evidence="3">Thioredoxin-like fold domain-containing protein</fullName>
    </recommendedName>
</protein>
<dbReference type="Gene3D" id="3.40.30.10">
    <property type="entry name" value="Glutaredoxin"/>
    <property type="match status" value="1"/>
</dbReference>